<reference evidence="9" key="1">
    <citation type="journal article" date="2018" name="MSphere">
        <title>Fusobacterium Genomics Using MinION and Illumina Sequencing Enables Genome Completion and Correction.</title>
        <authorList>
            <person name="Todd S.M."/>
            <person name="Settlage R.E."/>
            <person name="Lahmers K.K."/>
            <person name="Slade D.J."/>
        </authorList>
    </citation>
    <scope>NUCLEOTIDE SEQUENCE [LARGE SCALE GENOMIC DNA]</scope>
    <source>
        <strain evidence="9">ATCC 27725</strain>
    </source>
</reference>
<keyword evidence="2" id="KW-0812">Transmembrane</keyword>
<dbReference type="Pfam" id="PF17287">
    <property type="entry name" value="POTRA_3"/>
    <property type="match status" value="1"/>
</dbReference>
<sequence length="549" mass="63613">MKIRKIWVWLFFIFNYCSYANQQELNREERRIREEEIRKLEKIEAKDEIQLNELEENIEAIGDEIRNIEINGNTILKASEIEILKKKYIGKIGGKNILNLMRELENLYLVKGYIAVRVKMDMDRADIPEGKIALKILEGHIEEIRFKDKSKGKINIFTSFPTSKGDVLNINDLDQGIDNLNSVSSNNAKLDILAGETLGGSIIEIDNQRSKKISGAINYNDLGQKSTGRDRLKTSLIFEDIMGLNDSFTGTYQKKLGTSTKYKDNENFSFYYRIPIKYWEFSVSKDQSEYLSTIRSFAHTYESTGISKNINYSVRRIINRNSNGKTSVGITLTNKETKNYFDGIKLITSSRKLSVLKVDVNHNRRLFNGVFYGNLAYHEGLDRFGAESDKEKGEYSPKAQFQKYTADISWYRPFNIGEQRFSYRVSLSGQYSDDILYSSEKLGIGDDTTIRGFKENSIMGDKGFYMRNEIGYNYKFLEPFIAYDYGRVKDVYKDEYYKKNGSEMSGASIGLRMYFNHFDMSFTYSKPLTAPSYIKKNTHEIYFTMSVKF</sequence>
<evidence type="ECO:0000259" key="6">
    <source>
        <dbReference type="Pfam" id="PF08479"/>
    </source>
</evidence>
<evidence type="ECO:0000313" key="9">
    <source>
        <dbReference type="Proteomes" id="UP000241238"/>
    </source>
</evidence>
<dbReference type="InterPro" id="IPR013686">
    <property type="entry name" value="Polypept-transport_assoc_ShlB"/>
</dbReference>
<keyword evidence="3" id="KW-0998">Cell outer membrane</keyword>
<dbReference type="PANTHER" id="PTHR34597:SF3">
    <property type="entry name" value="OUTER MEMBRANE TRANSPORTER CDIB"/>
    <property type="match status" value="1"/>
</dbReference>
<feature type="coiled-coil region" evidence="4">
    <location>
        <begin position="26"/>
        <end position="71"/>
    </location>
</feature>
<dbReference type="InterPro" id="IPR051544">
    <property type="entry name" value="TPS_OM_transporter"/>
</dbReference>
<keyword evidence="1" id="KW-0472">Membrane</keyword>
<dbReference type="PANTHER" id="PTHR34597">
    <property type="entry name" value="SLR1661 PROTEIN"/>
    <property type="match status" value="1"/>
</dbReference>
<dbReference type="EMBL" id="CP028103">
    <property type="protein sequence ID" value="AVQ30594.1"/>
    <property type="molecule type" value="Genomic_DNA"/>
</dbReference>
<evidence type="ECO:0000313" key="8">
    <source>
        <dbReference type="EMBL" id="AVQ30594.1"/>
    </source>
</evidence>
<name>A0ABM6U2S3_FUSVA</name>
<dbReference type="GeneID" id="77467327"/>
<dbReference type="InterPro" id="IPR035251">
    <property type="entry name" value="ShlB_POTRA"/>
</dbReference>
<evidence type="ECO:0000256" key="3">
    <source>
        <dbReference type="ARBA" id="ARBA00023237"/>
    </source>
</evidence>
<evidence type="ECO:0000256" key="1">
    <source>
        <dbReference type="ARBA" id="ARBA00022452"/>
    </source>
</evidence>
<dbReference type="Gene3D" id="3.10.20.310">
    <property type="entry name" value="membrane protein fhac"/>
    <property type="match status" value="1"/>
</dbReference>
<keyword evidence="1" id="KW-1134">Transmembrane beta strand</keyword>
<feature type="domain" description="Haemolysin activator HlyB C-terminal" evidence="5">
    <location>
        <begin position="199"/>
        <end position="513"/>
    </location>
</feature>
<dbReference type="RefSeq" id="WP_005951729.1">
    <property type="nucleotide sequence ID" value="NZ_CP028103.1"/>
</dbReference>
<gene>
    <name evidence="8" type="ORF">C4N18_04925</name>
</gene>
<evidence type="ECO:0000256" key="4">
    <source>
        <dbReference type="SAM" id="Coils"/>
    </source>
</evidence>
<dbReference type="InterPro" id="IPR005565">
    <property type="entry name" value="Hemolysn_activator_HlyB_C"/>
</dbReference>
<keyword evidence="4" id="KW-0175">Coiled coil</keyword>
<dbReference type="Pfam" id="PF08479">
    <property type="entry name" value="POTRA_2"/>
    <property type="match status" value="1"/>
</dbReference>
<evidence type="ECO:0000259" key="5">
    <source>
        <dbReference type="Pfam" id="PF03865"/>
    </source>
</evidence>
<dbReference type="Gene3D" id="2.40.160.50">
    <property type="entry name" value="membrane protein fhac: a member of the omp85/tpsb transporter family"/>
    <property type="match status" value="1"/>
</dbReference>
<dbReference type="Proteomes" id="UP000241238">
    <property type="component" value="Chromosome"/>
</dbReference>
<accession>A0ABM6U2S3</accession>
<dbReference type="InterPro" id="IPR027282">
    <property type="entry name" value="TPS"/>
</dbReference>
<evidence type="ECO:0000256" key="2">
    <source>
        <dbReference type="ARBA" id="ARBA00022692"/>
    </source>
</evidence>
<dbReference type="PIRSF" id="PIRSF029745">
    <property type="entry name" value="FhaC"/>
    <property type="match status" value="1"/>
</dbReference>
<feature type="domain" description="ShlB POTRA" evidence="7">
    <location>
        <begin position="140"/>
        <end position="193"/>
    </location>
</feature>
<evidence type="ECO:0000259" key="7">
    <source>
        <dbReference type="Pfam" id="PF17287"/>
    </source>
</evidence>
<organism evidence="8 9">
    <name type="scientific">Fusobacterium varium ATCC 27725</name>
    <dbReference type="NCBI Taxonomy" id="469618"/>
    <lineage>
        <taxon>Bacteria</taxon>
        <taxon>Fusobacteriati</taxon>
        <taxon>Fusobacteriota</taxon>
        <taxon>Fusobacteriia</taxon>
        <taxon>Fusobacteriales</taxon>
        <taxon>Fusobacteriaceae</taxon>
        <taxon>Fusobacterium</taxon>
    </lineage>
</organism>
<keyword evidence="9" id="KW-1185">Reference proteome</keyword>
<protein>
    <submittedName>
        <fullName evidence="8">ShlB/FhaC/HecB family hemolysin secretion/activation protein</fullName>
    </submittedName>
</protein>
<dbReference type="Pfam" id="PF03865">
    <property type="entry name" value="ShlB"/>
    <property type="match status" value="1"/>
</dbReference>
<feature type="domain" description="Polypeptide-transport-associated ShlB-type" evidence="6">
    <location>
        <begin position="65"/>
        <end position="139"/>
    </location>
</feature>
<proteinExistence type="predicted"/>